<dbReference type="PANTHER" id="PTHR43133">
    <property type="entry name" value="RNA POLYMERASE ECF-TYPE SIGMA FACTO"/>
    <property type="match status" value="1"/>
</dbReference>
<keyword evidence="7" id="KW-1185">Reference proteome</keyword>
<dbReference type="PANTHER" id="PTHR43133:SF46">
    <property type="entry name" value="RNA POLYMERASE SIGMA-70 FACTOR ECF SUBFAMILY"/>
    <property type="match status" value="1"/>
</dbReference>
<dbReference type="InterPro" id="IPR014327">
    <property type="entry name" value="RNA_pol_sigma70_bacteroid"/>
</dbReference>
<evidence type="ECO:0000256" key="3">
    <source>
        <dbReference type="ARBA" id="ARBA00023082"/>
    </source>
</evidence>
<dbReference type="PRINTS" id="PR00038">
    <property type="entry name" value="HTHLUXR"/>
</dbReference>
<comment type="similarity">
    <text evidence="1">Belongs to the sigma-70 factor family. ECF subfamily.</text>
</comment>
<dbReference type="InterPro" id="IPR007627">
    <property type="entry name" value="RNA_pol_sigma70_r2"/>
</dbReference>
<dbReference type="GO" id="GO:0016987">
    <property type="term" value="F:sigma factor activity"/>
    <property type="evidence" value="ECO:0007669"/>
    <property type="project" value="UniProtKB-KW"/>
</dbReference>
<dbReference type="GO" id="GO:0003677">
    <property type="term" value="F:DNA binding"/>
    <property type="evidence" value="ECO:0007669"/>
    <property type="project" value="InterPro"/>
</dbReference>
<dbReference type="Gene3D" id="1.10.10.10">
    <property type="entry name" value="Winged helix-like DNA-binding domain superfamily/Winged helix DNA-binding domain"/>
    <property type="match status" value="1"/>
</dbReference>
<feature type="domain" description="HTH luxR-type" evidence="5">
    <location>
        <begin position="110"/>
        <end position="167"/>
    </location>
</feature>
<protein>
    <submittedName>
        <fullName evidence="6">RNA polymerase sigma-70 factor (ECF subfamily)</fullName>
    </submittedName>
</protein>
<dbReference type="SUPFAM" id="SSF88946">
    <property type="entry name" value="Sigma2 domain of RNA polymerase sigma factors"/>
    <property type="match status" value="1"/>
</dbReference>
<dbReference type="InterPro" id="IPR036388">
    <property type="entry name" value="WH-like_DNA-bd_sf"/>
</dbReference>
<dbReference type="InterPro" id="IPR000792">
    <property type="entry name" value="Tscrpt_reg_LuxR_C"/>
</dbReference>
<dbReference type="NCBIfam" id="TIGR02937">
    <property type="entry name" value="sigma70-ECF"/>
    <property type="match status" value="1"/>
</dbReference>
<dbReference type="InterPro" id="IPR013324">
    <property type="entry name" value="RNA_pol_sigma_r3/r4-like"/>
</dbReference>
<evidence type="ECO:0000256" key="1">
    <source>
        <dbReference type="ARBA" id="ARBA00010641"/>
    </source>
</evidence>
<dbReference type="Proteomes" id="UP000284531">
    <property type="component" value="Unassembled WGS sequence"/>
</dbReference>
<dbReference type="SUPFAM" id="SSF88659">
    <property type="entry name" value="Sigma3 and sigma4 domains of RNA polymerase sigma factors"/>
    <property type="match status" value="1"/>
</dbReference>
<evidence type="ECO:0000256" key="2">
    <source>
        <dbReference type="ARBA" id="ARBA00023015"/>
    </source>
</evidence>
<dbReference type="AlphaFoldDB" id="A0A419WTJ6"/>
<evidence type="ECO:0000259" key="5">
    <source>
        <dbReference type="SMART" id="SM00421"/>
    </source>
</evidence>
<name>A0A419WTJ6_9BACT</name>
<comment type="caution">
    <text evidence="6">The sequence shown here is derived from an EMBL/GenBank/DDBJ whole genome shotgun (WGS) entry which is preliminary data.</text>
</comment>
<dbReference type="OrthoDB" id="1119198at2"/>
<evidence type="ECO:0000313" key="6">
    <source>
        <dbReference type="EMBL" id="RKD98765.1"/>
    </source>
</evidence>
<dbReference type="Pfam" id="PF04542">
    <property type="entry name" value="Sigma70_r2"/>
    <property type="match status" value="1"/>
</dbReference>
<accession>A0A419WTJ6</accession>
<dbReference type="Pfam" id="PF08281">
    <property type="entry name" value="Sigma70_r4_2"/>
    <property type="match status" value="1"/>
</dbReference>
<sequence>MKRKTKEFRQFFESFYPMLCLFAQKYVQDSDVAADMVQESFIKLWKGKDDFKNQNAVKAFLYTVTRNNCLNYLKHNKIVLDYSLQAMEKDLFYRDHIIEQETYKAIHDAIEVLPSQGKRVVEMSMRGIKNPEIAERLSISVNTVKSVKANAYRLLRLRLQDVVVILMILLSL</sequence>
<dbReference type="RefSeq" id="WP_147376037.1">
    <property type="nucleotide sequence ID" value="NZ_CANNEC010000029.1"/>
</dbReference>
<dbReference type="GO" id="GO:0006352">
    <property type="term" value="P:DNA-templated transcription initiation"/>
    <property type="evidence" value="ECO:0007669"/>
    <property type="project" value="InterPro"/>
</dbReference>
<dbReference type="InterPro" id="IPR039425">
    <property type="entry name" value="RNA_pol_sigma-70-like"/>
</dbReference>
<proteinExistence type="inferred from homology"/>
<dbReference type="InterPro" id="IPR014284">
    <property type="entry name" value="RNA_pol_sigma-70_dom"/>
</dbReference>
<keyword evidence="4" id="KW-0804">Transcription</keyword>
<dbReference type="NCBIfam" id="TIGR02985">
    <property type="entry name" value="Sig70_bacteroi1"/>
    <property type="match status" value="1"/>
</dbReference>
<gene>
    <name evidence="6" type="ORF">BXY64_3628</name>
</gene>
<keyword evidence="2" id="KW-0805">Transcription regulation</keyword>
<dbReference type="InterPro" id="IPR013325">
    <property type="entry name" value="RNA_pol_sigma_r2"/>
</dbReference>
<dbReference type="SMART" id="SM00421">
    <property type="entry name" value="HTH_LUXR"/>
    <property type="match status" value="1"/>
</dbReference>
<evidence type="ECO:0000256" key="4">
    <source>
        <dbReference type="ARBA" id="ARBA00023163"/>
    </source>
</evidence>
<keyword evidence="3" id="KW-0731">Sigma factor</keyword>
<dbReference type="Gene3D" id="1.10.1740.10">
    <property type="match status" value="1"/>
</dbReference>
<reference evidence="6 7" key="1">
    <citation type="submission" date="2018-09" db="EMBL/GenBank/DDBJ databases">
        <title>Genomic Encyclopedia of Archaeal and Bacterial Type Strains, Phase II (KMG-II): from individual species to whole genera.</title>
        <authorList>
            <person name="Goeker M."/>
        </authorList>
    </citation>
    <scope>NUCLEOTIDE SEQUENCE [LARGE SCALE GENOMIC DNA]</scope>
    <source>
        <strain evidence="6 7">DSM 21950</strain>
    </source>
</reference>
<organism evidence="6 7">
    <name type="scientific">Marinifilum flexuosum</name>
    <dbReference type="NCBI Taxonomy" id="1117708"/>
    <lineage>
        <taxon>Bacteria</taxon>
        <taxon>Pseudomonadati</taxon>
        <taxon>Bacteroidota</taxon>
        <taxon>Bacteroidia</taxon>
        <taxon>Marinilabiliales</taxon>
        <taxon>Marinifilaceae</taxon>
    </lineage>
</organism>
<evidence type="ECO:0000313" key="7">
    <source>
        <dbReference type="Proteomes" id="UP000284531"/>
    </source>
</evidence>
<dbReference type="EMBL" id="RAPQ01000011">
    <property type="protein sequence ID" value="RKD98765.1"/>
    <property type="molecule type" value="Genomic_DNA"/>
</dbReference>
<dbReference type="InterPro" id="IPR013249">
    <property type="entry name" value="RNA_pol_sigma70_r4_t2"/>
</dbReference>